<evidence type="ECO:0000313" key="2">
    <source>
        <dbReference type="EMBL" id="GAA2147890.1"/>
    </source>
</evidence>
<dbReference type="CDD" id="cd00657">
    <property type="entry name" value="Ferritin_like"/>
    <property type="match status" value="1"/>
</dbReference>
<dbReference type="SUPFAM" id="SSF47240">
    <property type="entry name" value="Ferritin-like"/>
    <property type="match status" value="1"/>
</dbReference>
<evidence type="ECO:0000313" key="3">
    <source>
        <dbReference type="Proteomes" id="UP001501771"/>
    </source>
</evidence>
<protein>
    <submittedName>
        <fullName evidence="2">Ferritin-like domain-containing protein</fullName>
    </submittedName>
</protein>
<organism evidence="2 3">
    <name type="scientific">Nocardioides koreensis</name>
    <dbReference type="NCBI Taxonomy" id="433651"/>
    <lineage>
        <taxon>Bacteria</taxon>
        <taxon>Bacillati</taxon>
        <taxon>Actinomycetota</taxon>
        <taxon>Actinomycetes</taxon>
        <taxon>Propionibacteriales</taxon>
        <taxon>Nocardioidaceae</taxon>
        <taxon>Nocardioides</taxon>
    </lineage>
</organism>
<dbReference type="InterPro" id="IPR012347">
    <property type="entry name" value="Ferritin-like"/>
</dbReference>
<comment type="caution">
    <text evidence="2">The sequence shown here is derived from an EMBL/GenBank/DDBJ whole genome shotgun (WGS) entry which is preliminary data.</text>
</comment>
<dbReference type="RefSeq" id="WP_344152553.1">
    <property type="nucleotide sequence ID" value="NZ_BAAAQR010000007.1"/>
</dbReference>
<keyword evidence="3" id="KW-1185">Reference proteome</keyword>
<sequence length="144" mass="15183">MSTLDAVQATLAAEHAAVYVYGALGAQTSRSAEPGLYAAISSAYTEHRARRDVLTRTVADLGGDPVASAASYELPARLDSPERVARAARELEEGCAATYASLVANTAGVRRRWAVTALNDAAVRVLAFRGTPEMLPGADEYADR</sequence>
<accession>A0ABN2ZUJ5</accession>
<dbReference type="Pfam" id="PF14530">
    <property type="entry name" value="DUF4439"/>
    <property type="match status" value="1"/>
</dbReference>
<dbReference type="Proteomes" id="UP001501771">
    <property type="component" value="Unassembled WGS sequence"/>
</dbReference>
<dbReference type="Gene3D" id="1.20.1260.10">
    <property type="match status" value="1"/>
</dbReference>
<gene>
    <name evidence="2" type="ORF">GCM10009844_25660</name>
</gene>
<dbReference type="InterPro" id="IPR009078">
    <property type="entry name" value="Ferritin-like_SF"/>
</dbReference>
<dbReference type="InterPro" id="IPR029447">
    <property type="entry name" value="DUF4439"/>
</dbReference>
<proteinExistence type="predicted"/>
<name>A0ABN2ZUJ5_9ACTN</name>
<evidence type="ECO:0000259" key="1">
    <source>
        <dbReference type="Pfam" id="PF14530"/>
    </source>
</evidence>
<dbReference type="EMBL" id="BAAAQR010000007">
    <property type="protein sequence ID" value="GAA2147890.1"/>
    <property type="molecule type" value="Genomic_DNA"/>
</dbReference>
<reference evidence="2 3" key="1">
    <citation type="journal article" date="2019" name="Int. J. Syst. Evol. Microbiol.">
        <title>The Global Catalogue of Microorganisms (GCM) 10K type strain sequencing project: providing services to taxonomists for standard genome sequencing and annotation.</title>
        <authorList>
            <consortium name="The Broad Institute Genomics Platform"/>
            <consortium name="The Broad Institute Genome Sequencing Center for Infectious Disease"/>
            <person name="Wu L."/>
            <person name="Ma J."/>
        </authorList>
    </citation>
    <scope>NUCLEOTIDE SEQUENCE [LARGE SCALE GENOMIC DNA]</scope>
    <source>
        <strain evidence="2 3">JCM 16022</strain>
    </source>
</reference>
<feature type="domain" description="DUF4439" evidence="1">
    <location>
        <begin position="6"/>
        <end position="139"/>
    </location>
</feature>